<dbReference type="AlphaFoldDB" id="A0A5C5YNB4"/>
<feature type="domain" description="Type II/III secretion system secretin-like" evidence="6">
    <location>
        <begin position="317"/>
        <end position="487"/>
    </location>
</feature>
<evidence type="ECO:0000259" key="6">
    <source>
        <dbReference type="Pfam" id="PF00263"/>
    </source>
</evidence>
<evidence type="ECO:0000313" key="8">
    <source>
        <dbReference type="Proteomes" id="UP000315010"/>
    </source>
</evidence>
<keyword evidence="5" id="KW-0812">Transmembrane</keyword>
<dbReference type="InterPro" id="IPR004846">
    <property type="entry name" value="T2SS/T3SS_dom"/>
</dbReference>
<dbReference type="EMBL" id="SJPJ01000002">
    <property type="protein sequence ID" value="TWT76442.1"/>
    <property type="molecule type" value="Genomic_DNA"/>
</dbReference>
<dbReference type="Gene3D" id="3.30.1370.130">
    <property type="match status" value="1"/>
</dbReference>
<evidence type="ECO:0000313" key="7">
    <source>
        <dbReference type="EMBL" id="TWT76442.1"/>
    </source>
</evidence>
<dbReference type="GO" id="GO:0015627">
    <property type="term" value="C:type II protein secretion system complex"/>
    <property type="evidence" value="ECO:0007669"/>
    <property type="project" value="TreeGrafter"/>
</dbReference>
<comment type="subcellular location">
    <subcellularLocation>
        <location evidence="1">Membrane</location>
    </subcellularLocation>
</comment>
<evidence type="ECO:0000256" key="3">
    <source>
        <dbReference type="ARBA" id="ARBA00023136"/>
    </source>
</evidence>
<dbReference type="GO" id="GO:0009306">
    <property type="term" value="P:protein secretion"/>
    <property type="evidence" value="ECO:0007669"/>
    <property type="project" value="InterPro"/>
</dbReference>
<keyword evidence="2" id="KW-0732">Signal</keyword>
<keyword evidence="8" id="KW-1185">Reference proteome</keyword>
<comment type="caution">
    <text evidence="7">The sequence shown here is derived from an EMBL/GenBank/DDBJ whole genome shotgun (WGS) entry which is preliminary data.</text>
</comment>
<dbReference type="PRINTS" id="PR00811">
    <property type="entry name" value="BCTERIALGSPD"/>
</dbReference>
<keyword evidence="5" id="KW-1133">Transmembrane helix</keyword>
<gene>
    <name evidence="7" type="primary">outD_2</name>
    <name evidence="7" type="ORF">CA13_69360</name>
</gene>
<sequence length="501" mass="55045">MPQATSSIRTILSTTLNVVGLGIVCIASLSLFGCVSHPLPPRPTVHELIEQSFSKSIATMEVEEPVEIVLESETILYEDTANLNGPTGSGFLDNALVEESPNQPLINEEFIETDIREALLLMAEDAGVDLIMDEKVTGIINTQVNNLPIDRAIEKVLMPLGFVSARHNDQFVVCPADPTSPLFPYVARRDEYRPAFLDANAMVETVPERLKQYVQLIENTNLIIVEAPAILADEILDRFAAIDQPIPQVVLEAIICVISPDSGFQFGLDWQHAVELNGENAFKLGATGLAMSGNYSPAGASALFDDFSNTSAFVKLLSENGYLTIRATPHVMAQDGEQANIAINRQTYFSVQPPTTANADNSSFFFQQEIQSVESGITLDITPHVRGDLVTIEIEKAEVSEDIRNANTELALNPFPIINRRSVSTTVHVKDGKTIVIGGLVQRETIDRINRVPGLSRIPLMGYLFENTQRQTREAEVVIFISPRIVKPNKVMDEFQVGVCQ</sequence>
<evidence type="ECO:0000256" key="4">
    <source>
        <dbReference type="RuleBase" id="RU004003"/>
    </source>
</evidence>
<protein>
    <submittedName>
        <fullName evidence="7">Type II secretion system protein D</fullName>
    </submittedName>
</protein>
<dbReference type="InterPro" id="IPR050810">
    <property type="entry name" value="Bact_Secretion_Sys_Channel"/>
</dbReference>
<name>A0A5C5YNB4_9BACT</name>
<dbReference type="PROSITE" id="PS00875">
    <property type="entry name" value="T2SP_D"/>
    <property type="match status" value="1"/>
</dbReference>
<dbReference type="PANTHER" id="PTHR30332">
    <property type="entry name" value="PROBABLE GENERAL SECRETION PATHWAY PROTEIN D"/>
    <property type="match status" value="1"/>
</dbReference>
<comment type="similarity">
    <text evidence="4">Belongs to the bacterial secretin family.</text>
</comment>
<evidence type="ECO:0000256" key="1">
    <source>
        <dbReference type="ARBA" id="ARBA00004370"/>
    </source>
</evidence>
<dbReference type="InterPro" id="IPR001775">
    <property type="entry name" value="GspD/PilQ"/>
</dbReference>
<dbReference type="GO" id="GO:0016020">
    <property type="term" value="C:membrane"/>
    <property type="evidence" value="ECO:0007669"/>
    <property type="project" value="UniProtKB-SubCell"/>
</dbReference>
<reference evidence="7 8" key="1">
    <citation type="submission" date="2019-02" db="EMBL/GenBank/DDBJ databases">
        <title>Deep-cultivation of Planctomycetes and their phenomic and genomic characterization uncovers novel biology.</title>
        <authorList>
            <person name="Wiegand S."/>
            <person name="Jogler M."/>
            <person name="Boedeker C."/>
            <person name="Pinto D."/>
            <person name="Vollmers J."/>
            <person name="Rivas-Marin E."/>
            <person name="Kohn T."/>
            <person name="Peeters S.H."/>
            <person name="Heuer A."/>
            <person name="Rast P."/>
            <person name="Oberbeckmann S."/>
            <person name="Bunk B."/>
            <person name="Jeske O."/>
            <person name="Meyerdierks A."/>
            <person name="Storesund J.E."/>
            <person name="Kallscheuer N."/>
            <person name="Luecker S."/>
            <person name="Lage O.M."/>
            <person name="Pohl T."/>
            <person name="Merkel B.J."/>
            <person name="Hornburger P."/>
            <person name="Mueller R.-W."/>
            <person name="Bruemmer F."/>
            <person name="Labrenz M."/>
            <person name="Spormann A.M."/>
            <person name="Op Den Camp H."/>
            <person name="Overmann J."/>
            <person name="Amann R."/>
            <person name="Jetten M.S.M."/>
            <person name="Mascher T."/>
            <person name="Medema M.H."/>
            <person name="Devos D.P."/>
            <person name="Kaster A.-K."/>
            <person name="Ovreas L."/>
            <person name="Rohde M."/>
            <person name="Galperin M.Y."/>
            <person name="Jogler C."/>
        </authorList>
    </citation>
    <scope>NUCLEOTIDE SEQUENCE [LARGE SCALE GENOMIC DNA]</scope>
    <source>
        <strain evidence="7 8">CA13</strain>
    </source>
</reference>
<dbReference type="PANTHER" id="PTHR30332:SF24">
    <property type="entry name" value="SECRETIN GSPD-RELATED"/>
    <property type="match status" value="1"/>
</dbReference>
<proteinExistence type="inferred from homology"/>
<dbReference type="Proteomes" id="UP000315010">
    <property type="component" value="Unassembled WGS sequence"/>
</dbReference>
<keyword evidence="3 5" id="KW-0472">Membrane</keyword>
<evidence type="ECO:0000256" key="5">
    <source>
        <dbReference type="SAM" id="Phobius"/>
    </source>
</evidence>
<dbReference type="Pfam" id="PF00263">
    <property type="entry name" value="Secretin"/>
    <property type="match status" value="1"/>
</dbReference>
<organism evidence="7 8">
    <name type="scientific">Novipirellula herctigrandis</name>
    <dbReference type="NCBI Taxonomy" id="2527986"/>
    <lineage>
        <taxon>Bacteria</taxon>
        <taxon>Pseudomonadati</taxon>
        <taxon>Planctomycetota</taxon>
        <taxon>Planctomycetia</taxon>
        <taxon>Pirellulales</taxon>
        <taxon>Pirellulaceae</taxon>
        <taxon>Novipirellula</taxon>
    </lineage>
</organism>
<accession>A0A5C5YNB4</accession>
<evidence type="ECO:0000256" key="2">
    <source>
        <dbReference type="ARBA" id="ARBA00022729"/>
    </source>
</evidence>
<dbReference type="InterPro" id="IPR004845">
    <property type="entry name" value="T2SS_GspD_CS"/>
</dbReference>
<feature type="transmembrane region" description="Helical" evidence="5">
    <location>
        <begin position="12"/>
        <end position="33"/>
    </location>
</feature>